<organism evidence="2 3">
    <name type="scientific">Fictibacillus aquaticus</name>
    <dbReference type="NCBI Taxonomy" id="2021314"/>
    <lineage>
        <taxon>Bacteria</taxon>
        <taxon>Bacillati</taxon>
        <taxon>Bacillota</taxon>
        <taxon>Bacilli</taxon>
        <taxon>Bacillales</taxon>
        <taxon>Fictibacillaceae</taxon>
        <taxon>Fictibacillus</taxon>
    </lineage>
</organism>
<gene>
    <name evidence="2" type="ORF">CGZ90_10630</name>
</gene>
<dbReference type="OrthoDB" id="9785698at2"/>
<sequence>MELKGIHHVSAMTANAQNNYDFYSKVLGLRLIKKTVNQDDTSVYHLFYGDEKGNPGTELTFFEIPMAGRNHDGNNSISAISLRVPNDEALVYWTKRFEELNVPHETITEKAGRKVLPFRDPEGQRLILVSDENDSGVESGKPWDRGPVPLQYAITGLGPVHLTVPDRRLTEEVLTRVMGYRMKGQYASSAAGQPDVHVYETGKGGSGSEVHIEERNDLPRERLGRGGVHHVAFRVENEEEMRQWINKVQLERIPNSGFVDRFYFRSLYFREPNGILFELATDGPGFDTDEEFQHLGESLALPPFLEPQRSEIEAKLKPLDTKL</sequence>
<protein>
    <submittedName>
        <fullName evidence="2">Ring-cleaving dioxygenase</fullName>
    </submittedName>
</protein>
<comment type="caution">
    <text evidence="2">The sequence shown here is derived from an EMBL/GenBank/DDBJ whole genome shotgun (WGS) entry which is preliminary data.</text>
</comment>
<proteinExistence type="predicted"/>
<dbReference type="SUPFAM" id="SSF54593">
    <property type="entry name" value="Glyoxalase/Bleomycin resistance protein/Dihydroxybiphenyl dioxygenase"/>
    <property type="match status" value="1"/>
</dbReference>
<dbReference type="EMBL" id="NOII01000003">
    <property type="protein sequence ID" value="OYD57145.1"/>
    <property type="molecule type" value="Genomic_DNA"/>
</dbReference>
<dbReference type="RefSeq" id="WP_094252493.1">
    <property type="nucleotide sequence ID" value="NZ_JBHLXL010000001.1"/>
</dbReference>
<dbReference type="InterPro" id="IPR037523">
    <property type="entry name" value="VOC_core"/>
</dbReference>
<evidence type="ECO:0000313" key="3">
    <source>
        <dbReference type="Proteomes" id="UP000215059"/>
    </source>
</evidence>
<accession>A0A235F8X1</accession>
<keyword evidence="3" id="KW-1185">Reference proteome</keyword>
<dbReference type="Gene3D" id="3.10.180.10">
    <property type="entry name" value="2,3-Dihydroxybiphenyl 1,2-Dioxygenase, domain 1"/>
    <property type="match status" value="2"/>
</dbReference>
<feature type="domain" description="VOC" evidence="1">
    <location>
        <begin position="156"/>
        <end position="282"/>
    </location>
</feature>
<keyword evidence="2" id="KW-0560">Oxidoreductase</keyword>
<dbReference type="InterPro" id="IPR052537">
    <property type="entry name" value="Extradiol_RC_dioxygenase"/>
</dbReference>
<evidence type="ECO:0000259" key="1">
    <source>
        <dbReference type="PROSITE" id="PS51819"/>
    </source>
</evidence>
<evidence type="ECO:0000313" key="2">
    <source>
        <dbReference type="EMBL" id="OYD57145.1"/>
    </source>
</evidence>
<reference evidence="2 3" key="1">
    <citation type="submission" date="2017-07" db="EMBL/GenBank/DDBJ databases">
        <title>Fictibacillus sp. nov. GDSW-R2A3 Genome sequencing and assembly.</title>
        <authorList>
            <person name="Mayilraj S."/>
        </authorList>
    </citation>
    <scope>NUCLEOTIDE SEQUENCE [LARGE SCALE GENOMIC DNA]</scope>
    <source>
        <strain evidence="2 3">GDSW-R2A3</strain>
    </source>
</reference>
<dbReference type="Proteomes" id="UP000215059">
    <property type="component" value="Unassembled WGS sequence"/>
</dbReference>
<dbReference type="PROSITE" id="PS51819">
    <property type="entry name" value="VOC"/>
    <property type="match status" value="2"/>
</dbReference>
<dbReference type="InterPro" id="IPR004360">
    <property type="entry name" value="Glyas_Fos-R_dOase_dom"/>
</dbReference>
<dbReference type="PANTHER" id="PTHR36110">
    <property type="entry name" value="RING-CLEAVING DIOXYGENASE MHQE-RELATED"/>
    <property type="match status" value="1"/>
</dbReference>
<dbReference type="GO" id="GO:0051213">
    <property type="term" value="F:dioxygenase activity"/>
    <property type="evidence" value="ECO:0007669"/>
    <property type="project" value="UniProtKB-KW"/>
</dbReference>
<dbReference type="InterPro" id="IPR029068">
    <property type="entry name" value="Glyas_Bleomycin-R_OHBP_Dase"/>
</dbReference>
<name>A0A235F8X1_9BACL</name>
<dbReference type="CDD" id="cd08347">
    <property type="entry name" value="PcpA_C_like"/>
    <property type="match status" value="1"/>
</dbReference>
<dbReference type="Pfam" id="PF00903">
    <property type="entry name" value="Glyoxalase"/>
    <property type="match status" value="2"/>
</dbReference>
<feature type="domain" description="VOC" evidence="1">
    <location>
        <begin position="5"/>
        <end position="131"/>
    </location>
</feature>
<keyword evidence="2" id="KW-0223">Dioxygenase</keyword>
<dbReference type="PANTHER" id="PTHR36110:SF4">
    <property type="entry name" value="RING-CLEAVING DIOXYGENASE MHQA-RELATED"/>
    <property type="match status" value="1"/>
</dbReference>
<dbReference type="AlphaFoldDB" id="A0A235F8X1"/>